<dbReference type="Proteomes" id="UP000217790">
    <property type="component" value="Unassembled WGS sequence"/>
</dbReference>
<accession>A0A2H3D382</accession>
<sequence>MSSASTPFSEALTTLRYCLLYDAESLDAAMHSDAWICAVFVSWNRLHNAWLHNEEGFLEEQEWFDMEGQLWIMLGHLHYDCINDSCKEFNALATEALKCDILIEPIEMESESESKAAPPSAQNPESPPLQKPESRPLTPPAPEPVPELSPGPQDMIPPMPHTLTP</sequence>
<dbReference type="InParanoid" id="A0A2H3D382"/>
<feature type="compositionally biased region" description="Pro residues" evidence="1">
    <location>
        <begin position="137"/>
        <end position="165"/>
    </location>
</feature>
<evidence type="ECO:0000313" key="2">
    <source>
        <dbReference type="EMBL" id="PBK89735.1"/>
    </source>
</evidence>
<evidence type="ECO:0000256" key="1">
    <source>
        <dbReference type="SAM" id="MobiDB-lite"/>
    </source>
</evidence>
<dbReference type="AlphaFoldDB" id="A0A2H3D382"/>
<evidence type="ECO:0000313" key="3">
    <source>
        <dbReference type="Proteomes" id="UP000217790"/>
    </source>
</evidence>
<feature type="region of interest" description="Disordered" evidence="1">
    <location>
        <begin position="109"/>
        <end position="165"/>
    </location>
</feature>
<dbReference type="EMBL" id="KZ293667">
    <property type="protein sequence ID" value="PBK89735.1"/>
    <property type="molecule type" value="Genomic_DNA"/>
</dbReference>
<organism evidence="2 3">
    <name type="scientific">Armillaria gallica</name>
    <name type="common">Bulbous honey fungus</name>
    <name type="synonym">Armillaria bulbosa</name>
    <dbReference type="NCBI Taxonomy" id="47427"/>
    <lineage>
        <taxon>Eukaryota</taxon>
        <taxon>Fungi</taxon>
        <taxon>Dikarya</taxon>
        <taxon>Basidiomycota</taxon>
        <taxon>Agaricomycotina</taxon>
        <taxon>Agaricomycetes</taxon>
        <taxon>Agaricomycetidae</taxon>
        <taxon>Agaricales</taxon>
        <taxon>Marasmiineae</taxon>
        <taxon>Physalacriaceae</taxon>
        <taxon>Armillaria</taxon>
    </lineage>
</organism>
<name>A0A2H3D382_ARMGA</name>
<reference evidence="3" key="1">
    <citation type="journal article" date="2017" name="Nat. Ecol. Evol.">
        <title>Genome expansion and lineage-specific genetic innovations in the forest pathogenic fungi Armillaria.</title>
        <authorList>
            <person name="Sipos G."/>
            <person name="Prasanna A.N."/>
            <person name="Walter M.C."/>
            <person name="O'Connor E."/>
            <person name="Balint B."/>
            <person name="Krizsan K."/>
            <person name="Kiss B."/>
            <person name="Hess J."/>
            <person name="Varga T."/>
            <person name="Slot J."/>
            <person name="Riley R."/>
            <person name="Boka B."/>
            <person name="Rigling D."/>
            <person name="Barry K."/>
            <person name="Lee J."/>
            <person name="Mihaltcheva S."/>
            <person name="LaButti K."/>
            <person name="Lipzen A."/>
            <person name="Waldron R."/>
            <person name="Moloney N.M."/>
            <person name="Sperisen C."/>
            <person name="Kredics L."/>
            <person name="Vagvoelgyi C."/>
            <person name="Patrignani A."/>
            <person name="Fitzpatrick D."/>
            <person name="Nagy I."/>
            <person name="Doyle S."/>
            <person name="Anderson J.B."/>
            <person name="Grigoriev I.V."/>
            <person name="Gueldener U."/>
            <person name="Muensterkoetter M."/>
            <person name="Nagy L.G."/>
        </authorList>
    </citation>
    <scope>NUCLEOTIDE SEQUENCE [LARGE SCALE GENOMIC DNA]</scope>
    <source>
        <strain evidence="3">Ar21-2</strain>
    </source>
</reference>
<gene>
    <name evidence="2" type="ORF">ARMGADRAFT_1032840</name>
</gene>
<proteinExistence type="predicted"/>
<keyword evidence="3" id="KW-1185">Reference proteome</keyword>
<protein>
    <submittedName>
        <fullName evidence="2">Uncharacterized protein</fullName>
    </submittedName>
</protein>